<protein>
    <submittedName>
        <fullName evidence="1">Uncharacterized protein</fullName>
    </submittedName>
</protein>
<name>A0A0V0ZJA2_9BILA</name>
<reference evidence="1 2" key="1">
    <citation type="submission" date="2015-01" db="EMBL/GenBank/DDBJ databases">
        <title>Evolution of Trichinella species and genotypes.</title>
        <authorList>
            <person name="Korhonen P.K."/>
            <person name="Edoardo P."/>
            <person name="Giuseppe L.R."/>
            <person name="Gasser R.B."/>
        </authorList>
    </citation>
    <scope>NUCLEOTIDE SEQUENCE [LARGE SCALE GENOMIC DNA]</scope>
    <source>
        <strain evidence="1">ISS2496</strain>
    </source>
</reference>
<keyword evidence="2" id="KW-1185">Reference proteome</keyword>
<dbReference type="Proteomes" id="UP000054783">
    <property type="component" value="Unassembled WGS sequence"/>
</dbReference>
<proteinExistence type="predicted"/>
<dbReference type="EMBL" id="JYDQ01000159">
    <property type="protein sequence ID" value="KRY12672.1"/>
    <property type="molecule type" value="Genomic_DNA"/>
</dbReference>
<gene>
    <name evidence="1" type="ORF">T12_11605</name>
</gene>
<evidence type="ECO:0000313" key="2">
    <source>
        <dbReference type="Proteomes" id="UP000054783"/>
    </source>
</evidence>
<dbReference type="OrthoDB" id="10347914at2759"/>
<dbReference type="AlphaFoldDB" id="A0A0V0ZJA2"/>
<organism evidence="1 2">
    <name type="scientific">Trichinella patagoniensis</name>
    <dbReference type="NCBI Taxonomy" id="990121"/>
    <lineage>
        <taxon>Eukaryota</taxon>
        <taxon>Metazoa</taxon>
        <taxon>Ecdysozoa</taxon>
        <taxon>Nematoda</taxon>
        <taxon>Enoplea</taxon>
        <taxon>Dorylaimia</taxon>
        <taxon>Trichinellida</taxon>
        <taxon>Trichinellidae</taxon>
        <taxon>Trichinella</taxon>
    </lineage>
</organism>
<sequence>MATMFIATVGFIIFHALRFYYKVLLQLSSSMDGGNFFPQSLAEKLYTVATTFPDACSMKLVVFIQDELLKKHVYGVSTQGIVATLGIYVQFLQIVECKSICTRDHSCIILNSKFANSVVNV</sequence>
<accession>A0A0V0ZJA2</accession>
<evidence type="ECO:0000313" key="1">
    <source>
        <dbReference type="EMBL" id="KRY12672.1"/>
    </source>
</evidence>
<comment type="caution">
    <text evidence="1">The sequence shown here is derived from an EMBL/GenBank/DDBJ whole genome shotgun (WGS) entry which is preliminary data.</text>
</comment>